<dbReference type="InterPro" id="IPR036621">
    <property type="entry name" value="Anticodon-bd_dom_sf"/>
</dbReference>
<dbReference type="PIRSF" id="PIRSF001549">
    <property type="entry name" value="His-tRNA_synth"/>
    <property type="match status" value="1"/>
</dbReference>
<dbReference type="STRING" id="926567.TheveDRAFT_1222"/>
<evidence type="ECO:0000256" key="8">
    <source>
        <dbReference type="ARBA" id="ARBA00022917"/>
    </source>
</evidence>
<keyword evidence="4 11" id="KW-0963">Cytoplasm</keyword>
<dbReference type="Gene3D" id="3.30.930.10">
    <property type="entry name" value="Bira Bifunctional Protein, Domain 2"/>
    <property type="match status" value="1"/>
</dbReference>
<dbReference type="PANTHER" id="PTHR43707:SF1">
    <property type="entry name" value="HISTIDINE--TRNA LIGASE, MITOCHONDRIAL-RELATED"/>
    <property type="match status" value="1"/>
</dbReference>
<feature type="binding site" evidence="12">
    <location>
        <position position="127"/>
    </location>
    <ligand>
        <name>L-histidine</name>
        <dbReference type="ChEBI" id="CHEBI:57595"/>
    </ligand>
</feature>
<organism evidence="14 15">
    <name type="scientific">Thermanaerovibrio velox DSM 12556</name>
    <dbReference type="NCBI Taxonomy" id="926567"/>
    <lineage>
        <taxon>Bacteria</taxon>
        <taxon>Thermotogati</taxon>
        <taxon>Synergistota</taxon>
        <taxon>Synergistia</taxon>
        <taxon>Synergistales</taxon>
        <taxon>Synergistaceae</taxon>
        <taxon>Thermanaerovibrio</taxon>
    </lineage>
</organism>
<dbReference type="CDD" id="cd00773">
    <property type="entry name" value="HisRS-like_core"/>
    <property type="match status" value="1"/>
</dbReference>
<evidence type="ECO:0000256" key="7">
    <source>
        <dbReference type="ARBA" id="ARBA00022840"/>
    </source>
</evidence>
<evidence type="ECO:0000256" key="3">
    <source>
        <dbReference type="ARBA" id="ARBA00011738"/>
    </source>
</evidence>
<evidence type="ECO:0000256" key="6">
    <source>
        <dbReference type="ARBA" id="ARBA00022741"/>
    </source>
</evidence>
<keyword evidence="8 11" id="KW-0648">Protein biosynthesis</keyword>
<dbReference type="FunFam" id="3.30.930.10:FF:000005">
    <property type="entry name" value="Histidine--tRNA ligase"/>
    <property type="match status" value="1"/>
</dbReference>
<keyword evidence="6 11" id="KW-0547">Nucleotide-binding</keyword>
<keyword evidence="9 11" id="KW-0030">Aminoacyl-tRNA synthetase</keyword>
<dbReference type="PROSITE" id="PS50862">
    <property type="entry name" value="AA_TRNA_LIGASE_II"/>
    <property type="match status" value="1"/>
</dbReference>
<comment type="similarity">
    <text evidence="2 11">Belongs to the class-II aminoacyl-tRNA synthetase family.</text>
</comment>
<comment type="subunit">
    <text evidence="3 11">Homodimer.</text>
</comment>
<feature type="binding site" evidence="12">
    <location>
        <position position="258"/>
    </location>
    <ligand>
        <name>L-histidine</name>
        <dbReference type="ChEBI" id="CHEBI:57595"/>
    </ligand>
</feature>
<dbReference type="CDD" id="cd00859">
    <property type="entry name" value="HisRS_anticodon"/>
    <property type="match status" value="1"/>
</dbReference>
<dbReference type="GO" id="GO:0005524">
    <property type="term" value="F:ATP binding"/>
    <property type="evidence" value="ECO:0007669"/>
    <property type="project" value="UniProtKB-UniRule"/>
</dbReference>
<comment type="catalytic activity">
    <reaction evidence="10 11">
        <text>tRNA(His) + L-histidine + ATP = L-histidyl-tRNA(His) + AMP + diphosphate + H(+)</text>
        <dbReference type="Rhea" id="RHEA:17313"/>
        <dbReference type="Rhea" id="RHEA-COMP:9665"/>
        <dbReference type="Rhea" id="RHEA-COMP:9689"/>
        <dbReference type="ChEBI" id="CHEBI:15378"/>
        <dbReference type="ChEBI" id="CHEBI:30616"/>
        <dbReference type="ChEBI" id="CHEBI:33019"/>
        <dbReference type="ChEBI" id="CHEBI:57595"/>
        <dbReference type="ChEBI" id="CHEBI:78442"/>
        <dbReference type="ChEBI" id="CHEBI:78527"/>
        <dbReference type="ChEBI" id="CHEBI:456215"/>
        <dbReference type="EC" id="6.1.1.21"/>
    </reaction>
</comment>
<dbReference type="GO" id="GO:0006427">
    <property type="term" value="P:histidyl-tRNA aminoacylation"/>
    <property type="evidence" value="ECO:0007669"/>
    <property type="project" value="UniProtKB-UniRule"/>
</dbReference>
<keyword evidence="5 11" id="KW-0436">Ligase</keyword>
<dbReference type="eggNOG" id="COG0124">
    <property type="taxonomic scope" value="Bacteria"/>
</dbReference>
<dbReference type="EC" id="6.1.1.21" evidence="11"/>
<dbReference type="SUPFAM" id="SSF55681">
    <property type="entry name" value="Class II aaRS and biotin synthetases"/>
    <property type="match status" value="1"/>
</dbReference>
<dbReference type="Pfam" id="PF03129">
    <property type="entry name" value="HGTP_anticodon"/>
    <property type="match status" value="1"/>
</dbReference>
<dbReference type="PANTHER" id="PTHR43707">
    <property type="entry name" value="HISTIDYL-TRNA SYNTHETASE"/>
    <property type="match status" value="1"/>
</dbReference>
<feature type="domain" description="Aminoacyl-transfer RNA synthetases class-II family profile" evidence="13">
    <location>
        <begin position="24"/>
        <end position="326"/>
    </location>
</feature>
<dbReference type="InterPro" id="IPR015807">
    <property type="entry name" value="His-tRNA-ligase"/>
</dbReference>
<reference evidence="14 15" key="1">
    <citation type="submission" date="2011-10" db="EMBL/GenBank/DDBJ databases">
        <title>The Noncontiguous Finished genome of Thermanaerovibrio velox DSM 12556.</title>
        <authorList>
            <consortium name="US DOE Joint Genome Institute (JGI-PGF)"/>
            <person name="Lucas S."/>
            <person name="Copeland A."/>
            <person name="Lapidus A."/>
            <person name="Glavina del Rio T."/>
            <person name="Dalin E."/>
            <person name="Tice H."/>
            <person name="Bruce D."/>
            <person name="Goodwin L."/>
            <person name="Pitluck S."/>
            <person name="Peters L."/>
            <person name="Mikhailova N."/>
            <person name="Teshima H."/>
            <person name="Kyrpides N."/>
            <person name="Mavromatis K."/>
            <person name="Ivanova N."/>
            <person name="Markowitz V."/>
            <person name="Cheng J.-F."/>
            <person name="Hugenholtz P."/>
            <person name="Woyke T."/>
            <person name="Wu D."/>
            <person name="Spring S."/>
            <person name="Brambilla E.-M."/>
            <person name="Klenk H.-P."/>
            <person name="Eisen J.A."/>
        </authorList>
    </citation>
    <scope>NUCLEOTIDE SEQUENCE [LARGE SCALE GENOMIC DNA]</scope>
    <source>
        <strain evidence="14 15">DSM 12556</strain>
    </source>
</reference>
<dbReference type="GO" id="GO:0004821">
    <property type="term" value="F:histidine-tRNA ligase activity"/>
    <property type="evidence" value="ECO:0007669"/>
    <property type="project" value="UniProtKB-UniRule"/>
</dbReference>
<dbReference type="InterPro" id="IPR004154">
    <property type="entry name" value="Anticodon-bd"/>
</dbReference>
<dbReference type="NCBIfam" id="TIGR00442">
    <property type="entry name" value="hisS"/>
    <property type="match status" value="1"/>
</dbReference>
<keyword evidence="7 11" id="KW-0067">ATP-binding</keyword>
<feature type="binding site" evidence="12">
    <location>
        <begin position="262"/>
        <end position="263"/>
    </location>
    <ligand>
        <name>L-histidine</name>
        <dbReference type="ChEBI" id="CHEBI:57595"/>
    </ligand>
</feature>
<dbReference type="InterPro" id="IPR004516">
    <property type="entry name" value="HisRS/HisZ"/>
</dbReference>
<feature type="binding site" evidence="12">
    <location>
        <position position="113"/>
    </location>
    <ligand>
        <name>L-histidine</name>
        <dbReference type="ChEBI" id="CHEBI:57595"/>
    </ligand>
</feature>
<evidence type="ECO:0000313" key="14">
    <source>
        <dbReference type="EMBL" id="EHM10344.1"/>
    </source>
</evidence>
<evidence type="ECO:0000256" key="2">
    <source>
        <dbReference type="ARBA" id="ARBA00008226"/>
    </source>
</evidence>
<dbReference type="InterPro" id="IPR033656">
    <property type="entry name" value="HisRS_anticodon"/>
</dbReference>
<gene>
    <name evidence="11" type="primary">hisS</name>
    <name evidence="14" type="ORF">TheveDRAFT_1222</name>
</gene>
<comment type="subcellular location">
    <subcellularLocation>
        <location evidence="1 11">Cytoplasm</location>
    </subcellularLocation>
</comment>
<evidence type="ECO:0000313" key="15">
    <source>
        <dbReference type="Proteomes" id="UP000005730"/>
    </source>
</evidence>
<dbReference type="SUPFAM" id="SSF52954">
    <property type="entry name" value="Class II aaRS ABD-related"/>
    <property type="match status" value="1"/>
</dbReference>
<evidence type="ECO:0000259" key="13">
    <source>
        <dbReference type="PROSITE" id="PS50862"/>
    </source>
</evidence>
<dbReference type="InterPro" id="IPR041715">
    <property type="entry name" value="HisRS-like_core"/>
</dbReference>
<protein>
    <recommendedName>
        <fullName evidence="11">Histidine--tRNA ligase</fullName>
        <ecNumber evidence="11">6.1.1.21</ecNumber>
    </recommendedName>
    <alternativeName>
        <fullName evidence="11">Histidyl-tRNA synthetase</fullName>
        <shortName evidence="11">HisRS</shortName>
    </alternativeName>
</protein>
<dbReference type="AlphaFoldDB" id="H0UN59"/>
<feature type="binding site" evidence="12">
    <location>
        <begin position="82"/>
        <end position="84"/>
    </location>
    <ligand>
        <name>L-histidine</name>
        <dbReference type="ChEBI" id="CHEBI:57595"/>
    </ligand>
</feature>
<evidence type="ECO:0000256" key="9">
    <source>
        <dbReference type="ARBA" id="ARBA00023146"/>
    </source>
</evidence>
<evidence type="ECO:0000256" key="12">
    <source>
        <dbReference type="PIRSR" id="PIRSR001549-1"/>
    </source>
</evidence>
<evidence type="ECO:0000256" key="1">
    <source>
        <dbReference type="ARBA" id="ARBA00004496"/>
    </source>
</evidence>
<dbReference type="InterPro" id="IPR006195">
    <property type="entry name" value="aa-tRNA-synth_II"/>
</dbReference>
<dbReference type="EMBL" id="CM001377">
    <property type="protein sequence ID" value="EHM10344.1"/>
    <property type="molecule type" value="Genomic_DNA"/>
</dbReference>
<keyword evidence="15" id="KW-1185">Reference proteome</keyword>
<evidence type="ECO:0000256" key="10">
    <source>
        <dbReference type="ARBA" id="ARBA00047639"/>
    </source>
</evidence>
<dbReference type="Proteomes" id="UP000005730">
    <property type="component" value="Chromosome"/>
</dbReference>
<proteinExistence type="inferred from homology"/>
<feature type="binding site" evidence="12">
    <location>
        <position position="131"/>
    </location>
    <ligand>
        <name>L-histidine</name>
        <dbReference type="ChEBI" id="CHEBI:57595"/>
    </ligand>
</feature>
<accession>H0UN59</accession>
<evidence type="ECO:0000256" key="11">
    <source>
        <dbReference type="HAMAP-Rule" id="MF_00127"/>
    </source>
</evidence>
<dbReference type="Pfam" id="PF13393">
    <property type="entry name" value="tRNA-synt_His"/>
    <property type="match status" value="1"/>
</dbReference>
<evidence type="ECO:0000256" key="4">
    <source>
        <dbReference type="ARBA" id="ARBA00022490"/>
    </source>
</evidence>
<name>H0UN59_9BACT</name>
<dbReference type="HAMAP" id="MF_00127">
    <property type="entry name" value="His_tRNA_synth"/>
    <property type="match status" value="1"/>
</dbReference>
<dbReference type="HOGENOM" id="CLU_1884836_0_0_0"/>
<sequence>MEAIRAPRGTKDIMPEESWKWAYVLKVCRDVADDFGYREVQLPIFEHTELFCRGIGDTTDVVEKEMYTFTDRGGRSITLRPELTASMVRAYLEHDLRNQTQPVKLWSAGPMFRYERPQKGRYRQFWQVDVEALGVQDPLVDLEVIGLSLELYRRLGLSNLEVVLNSVGCPKCRPEHRKALTDYLMPRLEQLCETCQGRFSRNPLRILDCKNPSCKELTEEAPAMTDHLCDECREHFDALLRGLDAVGAKVSLDKRLVRGLDYYTKTAYEILSGDLGAQNAVCGGGRYDHLAEAIGGPFVPGVGFASGIERIVITMESQGCSFGEAPNCQVFLVSADQDLEVRLAVAGVLKELRSLGVRADMDYSGKSFKAQMKLASQKDVPWVCIIGRSELEKSVAAIKDMGRGNQEEAPLSTVAEVIFRKIAGEVR</sequence>
<dbReference type="InterPro" id="IPR045864">
    <property type="entry name" value="aa-tRNA-synth_II/BPL/LPL"/>
</dbReference>
<dbReference type="GO" id="GO:0005737">
    <property type="term" value="C:cytoplasm"/>
    <property type="evidence" value="ECO:0007669"/>
    <property type="project" value="UniProtKB-SubCell"/>
</dbReference>
<evidence type="ECO:0000256" key="5">
    <source>
        <dbReference type="ARBA" id="ARBA00022598"/>
    </source>
</evidence>
<dbReference type="Gene3D" id="3.40.50.800">
    <property type="entry name" value="Anticodon-binding domain"/>
    <property type="match status" value="1"/>
</dbReference>